<dbReference type="EMBL" id="CAFBQH010000008">
    <property type="protein sequence ID" value="CAB5045224.1"/>
    <property type="molecule type" value="Genomic_DNA"/>
</dbReference>
<dbReference type="Gene3D" id="3.40.50.300">
    <property type="entry name" value="P-loop containing nucleotide triphosphate hydrolases"/>
    <property type="match status" value="1"/>
</dbReference>
<protein>
    <submittedName>
        <fullName evidence="4">Unannotated protein</fullName>
    </submittedName>
</protein>
<accession>A0A6J7SUR4</accession>
<name>A0A6J7SUR4_9ZZZZ</name>
<dbReference type="AlphaFoldDB" id="A0A6J7SUR4"/>
<sequence length="211" mass="22476">MSIIFMSPKGGNCTTVTATAYALLQAARGTQTVLIDLCGDIPAAAGMSEPSTPGINDWLGENNTADAQALVMLGTPIESGLVVVHRGSLFVEGQPRWNDLAHAISHLPMNIVIDAGTTFVPDELRHVVDDVAMVVKPCYLSLRRASRLQRPTKLFVVAEEGRALTIKDVGHVLGMPITAEIPYLPAISRAVDAGLLPSRAEQLFGTHLTLS</sequence>
<organism evidence="4">
    <name type="scientific">freshwater metagenome</name>
    <dbReference type="NCBI Taxonomy" id="449393"/>
    <lineage>
        <taxon>unclassified sequences</taxon>
        <taxon>metagenomes</taxon>
        <taxon>ecological metagenomes</taxon>
    </lineage>
</organism>
<evidence type="ECO:0000313" key="1">
    <source>
        <dbReference type="EMBL" id="CAB4367227.1"/>
    </source>
</evidence>
<gene>
    <name evidence="2" type="ORF">UFOPK2334_01022</name>
    <name evidence="3" type="ORF">UFOPK2870_00701</name>
    <name evidence="1" type="ORF">UFOPK4179_00006</name>
    <name evidence="4" type="ORF">UFOPK4293_00236</name>
</gene>
<dbReference type="SUPFAM" id="SSF52540">
    <property type="entry name" value="P-loop containing nucleoside triphosphate hydrolases"/>
    <property type="match status" value="1"/>
</dbReference>
<dbReference type="EMBL" id="CAETWZ010000001">
    <property type="protein sequence ID" value="CAB4367227.1"/>
    <property type="molecule type" value="Genomic_DNA"/>
</dbReference>
<reference evidence="4" key="1">
    <citation type="submission" date="2020-05" db="EMBL/GenBank/DDBJ databases">
        <authorList>
            <person name="Chiriac C."/>
            <person name="Salcher M."/>
            <person name="Ghai R."/>
            <person name="Kavagutti S V."/>
        </authorList>
    </citation>
    <scope>NUCLEOTIDE SEQUENCE</scope>
</reference>
<proteinExistence type="predicted"/>
<dbReference type="InterPro" id="IPR027417">
    <property type="entry name" value="P-loop_NTPase"/>
</dbReference>
<evidence type="ECO:0000313" key="3">
    <source>
        <dbReference type="EMBL" id="CAB4761687.1"/>
    </source>
</evidence>
<evidence type="ECO:0000313" key="2">
    <source>
        <dbReference type="EMBL" id="CAB4678788.1"/>
    </source>
</evidence>
<dbReference type="EMBL" id="CAEZZL010000045">
    <property type="protein sequence ID" value="CAB4761687.1"/>
    <property type="molecule type" value="Genomic_DNA"/>
</dbReference>
<dbReference type="EMBL" id="CAEZXA010000090">
    <property type="protein sequence ID" value="CAB4678788.1"/>
    <property type="molecule type" value="Genomic_DNA"/>
</dbReference>
<evidence type="ECO:0000313" key="4">
    <source>
        <dbReference type="EMBL" id="CAB5045224.1"/>
    </source>
</evidence>